<keyword evidence="3" id="KW-1185">Reference proteome</keyword>
<accession>A0A448WUP2</accession>
<evidence type="ECO:0000313" key="2">
    <source>
        <dbReference type="EMBL" id="VEL20577.1"/>
    </source>
</evidence>
<name>A0A448WUP2_9PLAT</name>
<evidence type="ECO:0000313" key="3">
    <source>
        <dbReference type="Proteomes" id="UP000784294"/>
    </source>
</evidence>
<gene>
    <name evidence="2" type="ORF">PXEA_LOCUS14017</name>
</gene>
<dbReference type="EMBL" id="CAAALY010047111">
    <property type="protein sequence ID" value="VEL20577.1"/>
    <property type="molecule type" value="Genomic_DNA"/>
</dbReference>
<reference evidence="2" key="1">
    <citation type="submission" date="2018-11" db="EMBL/GenBank/DDBJ databases">
        <authorList>
            <consortium name="Pathogen Informatics"/>
        </authorList>
    </citation>
    <scope>NUCLEOTIDE SEQUENCE</scope>
</reference>
<dbReference type="Proteomes" id="UP000784294">
    <property type="component" value="Unassembled WGS sequence"/>
</dbReference>
<feature type="compositionally biased region" description="Polar residues" evidence="1">
    <location>
        <begin position="112"/>
        <end position="136"/>
    </location>
</feature>
<feature type="region of interest" description="Disordered" evidence="1">
    <location>
        <begin position="105"/>
        <end position="136"/>
    </location>
</feature>
<evidence type="ECO:0000256" key="1">
    <source>
        <dbReference type="SAM" id="MobiDB-lite"/>
    </source>
</evidence>
<dbReference type="OrthoDB" id="10060824at2759"/>
<comment type="caution">
    <text evidence="2">The sequence shown here is derived from an EMBL/GenBank/DDBJ whole genome shotgun (WGS) entry which is preliminary data.</text>
</comment>
<organism evidence="2 3">
    <name type="scientific">Protopolystoma xenopodis</name>
    <dbReference type="NCBI Taxonomy" id="117903"/>
    <lineage>
        <taxon>Eukaryota</taxon>
        <taxon>Metazoa</taxon>
        <taxon>Spiralia</taxon>
        <taxon>Lophotrochozoa</taxon>
        <taxon>Platyhelminthes</taxon>
        <taxon>Monogenea</taxon>
        <taxon>Polyopisthocotylea</taxon>
        <taxon>Polystomatidea</taxon>
        <taxon>Polystomatidae</taxon>
        <taxon>Protopolystoma</taxon>
    </lineage>
</organism>
<sequence>MLREFSCPCSKIDLSVPLAPCNKSKGNQAQATNDADNLSDHQEAVAKEAENEGSSHRLQVLYLPFTMSSCPRQAAILFTNPEIGQFLIRIEGFALLPLPLPLDTSNSRDLDENQINSGHPENRQSQAELSFTELSR</sequence>
<protein>
    <submittedName>
        <fullName evidence="2">Uncharacterized protein</fullName>
    </submittedName>
</protein>
<proteinExistence type="predicted"/>
<dbReference type="AlphaFoldDB" id="A0A448WUP2"/>